<protein>
    <submittedName>
        <fullName evidence="1">Uncharacterized protein</fullName>
    </submittedName>
</protein>
<evidence type="ECO:0000313" key="1">
    <source>
        <dbReference type="EMBL" id="OTA14143.1"/>
    </source>
</evidence>
<dbReference type="EMBL" id="MUBJ01000048">
    <property type="protein sequence ID" value="OTA14143.1"/>
    <property type="molecule type" value="Genomic_DNA"/>
</dbReference>
<proteinExistence type="predicted"/>
<accession>A0A1Y2S8W9</accession>
<sequence length="78" mass="9087">MDAFNDSIFEKKYKNFLAIRKQWLGIIFQHAVYLDQNAQGEAYRPVAILTDKTVLAQAEDILLVWQQFVVVNKNWSLA</sequence>
<dbReference type="Proteomes" id="UP000194350">
    <property type="component" value="Unassembled WGS sequence"/>
</dbReference>
<dbReference type="AlphaFoldDB" id="A0A1Y2S8W9"/>
<comment type="caution">
    <text evidence="1">The sequence shown here is derived from an EMBL/GenBank/DDBJ whole genome shotgun (WGS) entry which is preliminary data.</text>
</comment>
<evidence type="ECO:0000313" key="2">
    <source>
        <dbReference type="Proteomes" id="UP000194350"/>
    </source>
</evidence>
<gene>
    <name evidence="1" type="ORF">Xvie_03970</name>
</gene>
<organism evidence="1 2">
    <name type="scientific">Xenorhabdus vietnamensis</name>
    <dbReference type="NCBI Taxonomy" id="351656"/>
    <lineage>
        <taxon>Bacteria</taxon>
        <taxon>Pseudomonadati</taxon>
        <taxon>Pseudomonadota</taxon>
        <taxon>Gammaproteobacteria</taxon>
        <taxon>Enterobacterales</taxon>
        <taxon>Morganellaceae</taxon>
        <taxon>Xenorhabdus</taxon>
    </lineage>
</organism>
<keyword evidence="2" id="KW-1185">Reference proteome</keyword>
<reference evidence="1 2" key="1">
    <citation type="submission" date="2016-10" db="EMBL/GenBank/DDBJ databases">
        <title>Systematic genetic and metabolomic analysis of Xenorhabdus and Photorhabdus spp., highlights the requirements for a dual symbiotic and pathogenic life style.</title>
        <authorList>
            <person name="Tobias N.J."/>
            <person name="Wolff H."/>
            <person name="Djahanschiri B."/>
            <person name="Pidot S.J."/>
            <person name="Stinear T.P."/>
            <person name="Ebersberger I."/>
            <person name="Bode H.B."/>
        </authorList>
    </citation>
    <scope>NUCLEOTIDE SEQUENCE [LARGE SCALE GENOMIC DNA]</scope>
    <source>
        <strain evidence="1 2">DSM 22392</strain>
    </source>
</reference>
<name>A0A1Y2S8W9_9GAMM</name>